<accession>A0A850Q815</accession>
<organism evidence="1 2">
    <name type="scientific">Donghicola mangrovi</name>
    <dbReference type="NCBI Taxonomy" id="2729614"/>
    <lineage>
        <taxon>Bacteria</taxon>
        <taxon>Pseudomonadati</taxon>
        <taxon>Pseudomonadota</taxon>
        <taxon>Alphaproteobacteria</taxon>
        <taxon>Rhodobacterales</taxon>
        <taxon>Roseobacteraceae</taxon>
        <taxon>Donghicola</taxon>
    </lineage>
</organism>
<dbReference type="EMBL" id="JABCJE010000002">
    <property type="protein sequence ID" value="NVO22890.1"/>
    <property type="molecule type" value="Genomic_DNA"/>
</dbReference>
<dbReference type="AlphaFoldDB" id="A0A850Q815"/>
<reference evidence="1 2" key="1">
    <citation type="submission" date="2020-04" db="EMBL/GenBank/DDBJ databases">
        <title>Donghicola sp., a member of the Rhodobacteraceae family isolated from mangrove forest in Thailand.</title>
        <authorList>
            <person name="Charoenyingcharoen P."/>
            <person name="Yukphan P."/>
        </authorList>
    </citation>
    <scope>NUCLEOTIDE SEQUENCE [LARGE SCALE GENOMIC DNA]</scope>
    <source>
        <strain evidence="1 2">B5-SW-15</strain>
    </source>
</reference>
<evidence type="ECO:0000313" key="2">
    <source>
        <dbReference type="Proteomes" id="UP000592216"/>
    </source>
</evidence>
<dbReference type="Pfam" id="PF20083">
    <property type="entry name" value="DUF6477"/>
    <property type="match status" value="1"/>
</dbReference>
<comment type="caution">
    <text evidence="1">The sequence shown here is derived from an EMBL/GenBank/DDBJ whole genome shotgun (WGS) entry which is preliminary data.</text>
</comment>
<proteinExistence type="predicted"/>
<dbReference type="Proteomes" id="UP000592216">
    <property type="component" value="Unassembled WGS sequence"/>
</dbReference>
<dbReference type="InterPro" id="IPR045516">
    <property type="entry name" value="DUF6477"/>
</dbReference>
<gene>
    <name evidence="1" type="ORF">HJ536_05915</name>
</gene>
<evidence type="ECO:0000313" key="1">
    <source>
        <dbReference type="EMBL" id="NVO22890.1"/>
    </source>
</evidence>
<name>A0A850Q815_9RHOB</name>
<protein>
    <submittedName>
        <fullName evidence="1">Uncharacterized protein</fullName>
    </submittedName>
</protein>
<sequence length="128" mass="13866">MTDLALELSKLVRPRLLSQAARAGEPMYERTRHLPRILGRSAPASHEIALGLLLEREQELEAQRKTGDAVYRAARHVELLIAIRAEAAMWQAPSADQDQVNASGIDAFLLATYAASASASAGSRAGCW</sequence>
<dbReference type="RefSeq" id="WP_177157020.1">
    <property type="nucleotide sequence ID" value="NZ_JABCJE010000002.1"/>
</dbReference>